<dbReference type="CDD" id="cd02440">
    <property type="entry name" value="AdoMet_MTases"/>
    <property type="match status" value="1"/>
</dbReference>
<dbReference type="InterPro" id="IPR029063">
    <property type="entry name" value="SAM-dependent_MTases_sf"/>
</dbReference>
<keyword evidence="1 5" id="KW-0489">Methyltransferase</keyword>
<name>A0ABS2CH59_9MICO</name>
<dbReference type="PANTHER" id="PTHR45036">
    <property type="entry name" value="METHYLTRANSFERASE LIKE 7B"/>
    <property type="match status" value="1"/>
</dbReference>
<keyword evidence="6" id="KW-1185">Reference proteome</keyword>
<feature type="domain" description="Methyltransferase type 11" evidence="4">
    <location>
        <begin position="44"/>
        <end position="140"/>
    </location>
</feature>
<dbReference type="EMBL" id="JAFDVD010000003">
    <property type="protein sequence ID" value="MBM6399207.1"/>
    <property type="molecule type" value="Genomic_DNA"/>
</dbReference>
<comment type="caution">
    <text evidence="5">The sequence shown here is derived from an EMBL/GenBank/DDBJ whole genome shotgun (WGS) entry which is preliminary data.</text>
</comment>
<accession>A0ABS2CH59</accession>
<dbReference type="GO" id="GO:0032259">
    <property type="term" value="P:methylation"/>
    <property type="evidence" value="ECO:0007669"/>
    <property type="project" value="UniProtKB-KW"/>
</dbReference>
<dbReference type="PANTHER" id="PTHR45036:SF1">
    <property type="entry name" value="METHYLTRANSFERASE LIKE 7A"/>
    <property type="match status" value="1"/>
</dbReference>
<gene>
    <name evidence="5" type="ORF">JQN70_02275</name>
</gene>
<sequence length="219" mass="23580">MPVLGVRRWWDERALPRLTHRSCQGADVDRWRAPVCAAATGVVLDVGFGSGPNLEHYPAQVTRVLAAEPSDLAWELSGPRREAFGRPVERTTLDAADLSALADGSVDTVVTAWALCTVPEVETALAEARRVLRPGGALLFVEHSLAPDARTVRWQRRVQPVWGRVAGGCHVDRDLPAVIAAAGFAVDVERARAIAPGPLRAWGWFVSGTARPEESGRAG</sequence>
<protein>
    <submittedName>
        <fullName evidence="5">Methyltransferase domain-containing protein</fullName>
    </submittedName>
</protein>
<dbReference type="RefSeq" id="WP_204129677.1">
    <property type="nucleotide sequence ID" value="NZ_JAFDVD010000003.1"/>
</dbReference>
<dbReference type="InterPro" id="IPR013216">
    <property type="entry name" value="Methyltransf_11"/>
</dbReference>
<dbReference type="Proteomes" id="UP001430172">
    <property type="component" value="Unassembled WGS sequence"/>
</dbReference>
<dbReference type="PROSITE" id="PS01184">
    <property type="entry name" value="UBIE_2"/>
    <property type="match status" value="1"/>
</dbReference>
<dbReference type="Pfam" id="PF08241">
    <property type="entry name" value="Methyltransf_11"/>
    <property type="match status" value="1"/>
</dbReference>
<reference evidence="5" key="1">
    <citation type="submission" date="2021-02" db="EMBL/GenBank/DDBJ databases">
        <title>Phycicoccus sp. MQZ13P-5T, whole genome shotgun sequence.</title>
        <authorList>
            <person name="Tuo L."/>
        </authorList>
    </citation>
    <scope>NUCLEOTIDE SEQUENCE</scope>
    <source>
        <strain evidence="5">MQZ13P-5</strain>
    </source>
</reference>
<evidence type="ECO:0000259" key="4">
    <source>
        <dbReference type="Pfam" id="PF08241"/>
    </source>
</evidence>
<evidence type="ECO:0000313" key="6">
    <source>
        <dbReference type="Proteomes" id="UP001430172"/>
    </source>
</evidence>
<keyword evidence="2" id="KW-0808">Transferase</keyword>
<keyword evidence="3" id="KW-0949">S-adenosyl-L-methionine</keyword>
<proteinExistence type="predicted"/>
<dbReference type="Gene3D" id="3.40.50.150">
    <property type="entry name" value="Vaccinia Virus protein VP39"/>
    <property type="match status" value="1"/>
</dbReference>
<dbReference type="GO" id="GO:0008168">
    <property type="term" value="F:methyltransferase activity"/>
    <property type="evidence" value="ECO:0007669"/>
    <property type="project" value="UniProtKB-KW"/>
</dbReference>
<evidence type="ECO:0000256" key="2">
    <source>
        <dbReference type="ARBA" id="ARBA00022679"/>
    </source>
</evidence>
<dbReference type="InterPro" id="IPR052356">
    <property type="entry name" value="Thiol_S-MT"/>
</dbReference>
<organism evidence="5 6">
    <name type="scientific">Phycicoccus sonneratiae</name>
    <dbReference type="NCBI Taxonomy" id="2807628"/>
    <lineage>
        <taxon>Bacteria</taxon>
        <taxon>Bacillati</taxon>
        <taxon>Actinomycetota</taxon>
        <taxon>Actinomycetes</taxon>
        <taxon>Micrococcales</taxon>
        <taxon>Intrasporangiaceae</taxon>
        <taxon>Phycicoccus</taxon>
    </lineage>
</organism>
<dbReference type="InterPro" id="IPR023576">
    <property type="entry name" value="UbiE/COQ5_MeTrFase_CS"/>
</dbReference>
<evidence type="ECO:0000256" key="3">
    <source>
        <dbReference type="ARBA" id="ARBA00022691"/>
    </source>
</evidence>
<dbReference type="SUPFAM" id="SSF53335">
    <property type="entry name" value="S-adenosyl-L-methionine-dependent methyltransferases"/>
    <property type="match status" value="1"/>
</dbReference>
<evidence type="ECO:0000313" key="5">
    <source>
        <dbReference type="EMBL" id="MBM6399207.1"/>
    </source>
</evidence>
<evidence type="ECO:0000256" key="1">
    <source>
        <dbReference type="ARBA" id="ARBA00022603"/>
    </source>
</evidence>